<dbReference type="PANTHER" id="PTHR43767:SF11">
    <property type="entry name" value="MEDIUM-CHAIN-FATTY-ACID--COA LIGASE"/>
    <property type="match status" value="1"/>
</dbReference>
<dbReference type="InterPro" id="IPR050237">
    <property type="entry name" value="ATP-dep_AMP-bd_enzyme"/>
</dbReference>
<dbReference type="PANTHER" id="PTHR43767">
    <property type="entry name" value="LONG-CHAIN-FATTY-ACID--COA LIGASE"/>
    <property type="match status" value="1"/>
</dbReference>
<dbReference type="InterPro" id="IPR020845">
    <property type="entry name" value="AMP-binding_CS"/>
</dbReference>
<evidence type="ECO:0000256" key="1">
    <source>
        <dbReference type="ARBA" id="ARBA00006432"/>
    </source>
</evidence>
<dbReference type="CDD" id="cd12119">
    <property type="entry name" value="ttLC_FACS_AlkK_like"/>
    <property type="match status" value="1"/>
</dbReference>
<dbReference type="Proteomes" id="UP000215616">
    <property type="component" value="Unassembled WGS sequence"/>
</dbReference>
<dbReference type="Gene3D" id="3.30.300.30">
    <property type="match status" value="1"/>
</dbReference>
<dbReference type="InterPro" id="IPR000873">
    <property type="entry name" value="AMP-dep_synth/lig_dom"/>
</dbReference>
<dbReference type="NCBIfam" id="NF004837">
    <property type="entry name" value="PRK06187.1"/>
    <property type="match status" value="1"/>
</dbReference>
<dbReference type="EMBL" id="NCDQ01000083">
    <property type="protein sequence ID" value="OYX04343.1"/>
    <property type="molecule type" value="Genomic_DNA"/>
</dbReference>
<evidence type="ECO:0000256" key="5">
    <source>
        <dbReference type="ARBA" id="ARBA00067668"/>
    </source>
</evidence>
<dbReference type="EC" id="6.2.1.44" evidence="4"/>
<evidence type="ECO:0000313" key="8">
    <source>
        <dbReference type="EMBL" id="OYX04343.1"/>
    </source>
</evidence>
<dbReference type="Pfam" id="PF00501">
    <property type="entry name" value="AMP-binding"/>
    <property type="match status" value="1"/>
</dbReference>
<evidence type="ECO:0000256" key="3">
    <source>
        <dbReference type="ARBA" id="ARBA00051915"/>
    </source>
</evidence>
<dbReference type="SUPFAM" id="SSF56801">
    <property type="entry name" value="Acetyl-CoA synthetase-like"/>
    <property type="match status" value="1"/>
</dbReference>
<keyword evidence="2 8" id="KW-0436">Ligase</keyword>
<comment type="catalytic activity">
    <reaction evidence="3">
        <text>3-(methylsulfanyl)propanoate + ATP + CoA = 3-(methylsulfanyl)propanoyl-CoA + AMP + diphosphate</text>
        <dbReference type="Rhea" id="RHEA:43052"/>
        <dbReference type="ChEBI" id="CHEBI:30616"/>
        <dbReference type="ChEBI" id="CHEBI:33019"/>
        <dbReference type="ChEBI" id="CHEBI:49016"/>
        <dbReference type="ChEBI" id="CHEBI:57287"/>
        <dbReference type="ChEBI" id="CHEBI:82815"/>
        <dbReference type="ChEBI" id="CHEBI:456215"/>
        <dbReference type="EC" id="6.2.1.44"/>
    </reaction>
    <physiologicalReaction direction="left-to-right" evidence="3">
        <dbReference type="Rhea" id="RHEA:43053"/>
    </physiologicalReaction>
</comment>
<proteinExistence type="inferred from homology"/>
<sequence length="534" mass="57402">MHGLMQDWPLTVDRILDHARDWHGGRQVVTRSLEGPIVRQTYDETASRARRLSNALLAHGIGPGDRVATLGFNTARHMEAWYGTMGIGAVCHTLNPRLHPDQLAYIIGHAGDRLILADPVAAPLLAAVLPRTQVEQVVWMADAAPDAPGIAFEDFIAGQSDACAWGGFDERTAAGLCYTSGTTGEPKGVLYSHRSNVLHTLMVLQADVMDLSARDVVLAVVPMFHANGWGLPFSCPAVGAKLVLPGVKMDPASLCELINGEGVTFSAAVPTIWGALLQHLDATGTKLPTLKRVVIGGALCPPALIDGFRDRHGIEVRHGWGMTETSPLGVVNTPDADGGAPAQRYKQGRPPFGIELRVTDEDDRPLPHDGRTPGKLKARGAAVSEAYYGLEEPILDADGFFDTGDIAAIDPAGFVQITDRAKDLIKSGGEWISSVEIEGLVAAHPKVELAAVIGLPHPRWDERPLLAVKLRPGEAASPEDMLAVLEGRIARWWTPDEVVFVDDIPLGPTGKVDKKLVRARFEGHKLSSITETTR</sequence>
<evidence type="ECO:0000256" key="4">
    <source>
        <dbReference type="ARBA" id="ARBA00066616"/>
    </source>
</evidence>
<dbReference type="InterPro" id="IPR042099">
    <property type="entry name" value="ANL_N_sf"/>
</dbReference>
<dbReference type="FunFam" id="3.30.300.30:FF:000008">
    <property type="entry name" value="2,3-dihydroxybenzoate-AMP ligase"/>
    <property type="match status" value="1"/>
</dbReference>
<reference evidence="8 9" key="1">
    <citation type="submission" date="2017-03" db="EMBL/GenBank/DDBJ databases">
        <title>Lifting the veil on microbial sulfur biogeochemistry in mining wastewaters.</title>
        <authorList>
            <person name="Kantor R.S."/>
            <person name="Colenbrander Nelson T."/>
            <person name="Marshall S."/>
            <person name="Bennett D."/>
            <person name="Apte S."/>
            <person name="Camacho D."/>
            <person name="Thomas B.C."/>
            <person name="Warren L.A."/>
            <person name="Banfield J.F."/>
        </authorList>
    </citation>
    <scope>NUCLEOTIDE SEQUENCE [LARGE SCALE GENOMIC DNA]</scope>
    <source>
        <strain evidence="8">32-67-7</strain>
    </source>
</reference>
<dbReference type="InterPro" id="IPR045851">
    <property type="entry name" value="AMP-bd_C_sf"/>
</dbReference>
<feature type="domain" description="AMP-binding enzyme C-terminal" evidence="7">
    <location>
        <begin position="436"/>
        <end position="511"/>
    </location>
</feature>
<evidence type="ECO:0000259" key="7">
    <source>
        <dbReference type="Pfam" id="PF13193"/>
    </source>
</evidence>
<dbReference type="PROSITE" id="PS00455">
    <property type="entry name" value="AMP_BINDING"/>
    <property type="match status" value="1"/>
</dbReference>
<dbReference type="InterPro" id="IPR025110">
    <property type="entry name" value="AMP-bd_C"/>
</dbReference>
<dbReference type="GO" id="GO:0016877">
    <property type="term" value="F:ligase activity, forming carbon-sulfur bonds"/>
    <property type="evidence" value="ECO:0007669"/>
    <property type="project" value="UniProtKB-ARBA"/>
</dbReference>
<comment type="caution">
    <text evidence="8">The sequence shown here is derived from an EMBL/GenBank/DDBJ whole genome shotgun (WGS) entry which is preliminary data.</text>
</comment>
<evidence type="ECO:0000313" key="9">
    <source>
        <dbReference type="Proteomes" id="UP000215616"/>
    </source>
</evidence>
<organism evidence="8 9">
    <name type="scientific">Caulobacter vibrioides</name>
    <name type="common">Caulobacter crescentus</name>
    <dbReference type="NCBI Taxonomy" id="155892"/>
    <lineage>
        <taxon>Bacteria</taxon>
        <taxon>Pseudomonadati</taxon>
        <taxon>Pseudomonadota</taxon>
        <taxon>Alphaproteobacteria</taxon>
        <taxon>Caulobacterales</taxon>
        <taxon>Caulobacteraceae</taxon>
        <taxon>Caulobacter</taxon>
    </lineage>
</organism>
<gene>
    <name evidence="8" type="ORF">B7Z12_06870</name>
</gene>
<comment type="similarity">
    <text evidence="1">Belongs to the ATP-dependent AMP-binding enzyme family.</text>
</comment>
<evidence type="ECO:0000256" key="2">
    <source>
        <dbReference type="ARBA" id="ARBA00022598"/>
    </source>
</evidence>
<dbReference type="NCBIfam" id="NF004674">
    <property type="entry name" value="PRK06018.1"/>
    <property type="match status" value="1"/>
</dbReference>
<name>A0A258DAL3_CAUVI</name>
<dbReference type="AlphaFoldDB" id="A0A258DAL3"/>
<evidence type="ECO:0000259" key="6">
    <source>
        <dbReference type="Pfam" id="PF00501"/>
    </source>
</evidence>
<accession>A0A258DAL3</accession>
<dbReference type="Pfam" id="PF13193">
    <property type="entry name" value="AMP-binding_C"/>
    <property type="match status" value="1"/>
</dbReference>
<protein>
    <recommendedName>
        <fullName evidence="5">3-methylmercaptopropionyl-CoA ligase</fullName>
        <ecNumber evidence="4">6.2.1.44</ecNumber>
    </recommendedName>
</protein>
<feature type="domain" description="AMP-dependent synthetase/ligase" evidence="6">
    <location>
        <begin position="26"/>
        <end position="388"/>
    </location>
</feature>
<dbReference type="Gene3D" id="3.40.50.12780">
    <property type="entry name" value="N-terminal domain of ligase-like"/>
    <property type="match status" value="1"/>
</dbReference>